<feature type="region of interest" description="Disordered" evidence="1">
    <location>
        <begin position="66"/>
        <end position="127"/>
    </location>
</feature>
<dbReference type="EMBL" id="JAHDVG010000483">
    <property type="protein sequence ID" value="KAH1171350.1"/>
    <property type="molecule type" value="Genomic_DNA"/>
</dbReference>
<feature type="compositionally biased region" description="Pro residues" evidence="1">
    <location>
        <begin position="67"/>
        <end position="83"/>
    </location>
</feature>
<feature type="region of interest" description="Disordered" evidence="1">
    <location>
        <begin position="1"/>
        <end position="34"/>
    </location>
</feature>
<organism evidence="2 3">
    <name type="scientific">Mauremys mutica</name>
    <name type="common">yellowpond turtle</name>
    <dbReference type="NCBI Taxonomy" id="74926"/>
    <lineage>
        <taxon>Eukaryota</taxon>
        <taxon>Metazoa</taxon>
        <taxon>Chordata</taxon>
        <taxon>Craniata</taxon>
        <taxon>Vertebrata</taxon>
        <taxon>Euteleostomi</taxon>
        <taxon>Archelosauria</taxon>
        <taxon>Testudinata</taxon>
        <taxon>Testudines</taxon>
        <taxon>Cryptodira</taxon>
        <taxon>Durocryptodira</taxon>
        <taxon>Testudinoidea</taxon>
        <taxon>Geoemydidae</taxon>
        <taxon>Geoemydinae</taxon>
        <taxon>Mauremys</taxon>
    </lineage>
</organism>
<evidence type="ECO:0000313" key="2">
    <source>
        <dbReference type="EMBL" id="KAH1171350.1"/>
    </source>
</evidence>
<sequence>MGSPPASAPPRGAPALPWGSQATSAPHCRQINPLSYSPPRTLYPMWHLPGVGVPSALCHRRPTAVHLPPPPRYILGAPLPPNPSAETTGREWKRDGDSRAPSPSPTPSPASHQPHETQAGKSVEGKQ</sequence>
<gene>
    <name evidence="2" type="ORF">KIL84_006968</name>
</gene>
<dbReference type="AlphaFoldDB" id="A0A9D3X2I1"/>
<feature type="compositionally biased region" description="Pro residues" evidence="1">
    <location>
        <begin position="1"/>
        <end position="12"/>
    </location>
</feature>
<accession>A0A9D3X2I1</accession>
<keyword evidence="3" id="KW-1185">Reference proteome</keyword>
<proteinExistence type="predicted"/>
<comment type="caution">
    <text evidence="2">The sequence shown here is derived from an EMBL/GenBank/DDBJ whole genome shotgun (WGS) entry which is preliminary data.</text>
</comment>
<name>A0A9D3X2I1_9SAUR</name>
<evidence type="ECO:0000256" key="1">
    <source>
        <dbReference type="SAM" id="MobiDB-lite"/>
    </source>
</evidence>
<feature type="compositionally biased region" description="Basic and acidic residues" evidence="1">
    <location>
        <begin position="88"/>
        <end position="98"/>
    </location>
</feature>
<dbReference type="Proteomes" id="UP000827986">
    <property type="component" value="Unassembled WGS sequence"/>
</dbReference>
<protein>
    <submittedName>
        <fullName evidence="2">Uncharacterized protein</fullName>
    </submittedName>
</protein>
<reference evidence="2" key="1">
    <citation type="submission" date="2021-09" db="EMBL/GenBank/DDBJ databases">
        <title>The genome of Mauremys mutica provides insights into the evolution of semi-aquatic lifestyle.</title>
        <authorList>
            <person name="Gong S."/>
            <person name="Gao Y."/>
        </authorList>
    </citation>
    <scope>NUCLEOTIDE SEQUENCE</scope>
    <source>
        <strain evidence="2">MM-2020</strain>
        <tissue evidence="2">Muscle</tissue>
    </source>
</reference>
<evidence type="ECO:0000313" key="3">
    <source>
        <dbReference type="Proteomes" id="UP000827986"/>
    </source>
</evidence>